<dbReference type="Gene3D" id="2.60.40.150">
    <property type="entry name" value="C2 domain"/>
    <property type="match status" value="1"/>
</dbReference>
<dbReference type="SMART" id="SM00239">
    <property type="entry name" value="C2"/>
    <property type="match status" value="1"/>
</dbReference>
<keyword evidence="1" id="KW-0479">Metal-binding</keyword>
<protein>
    <recommendedName>
        <fullName evidence="4">C2 domain-containing protein</fullName>
    </recommendedName>
</protein>
<dbReference type="OrthoDB" id="2361222at2759"/>
<dbReference type="AlphaFoldDB" id="A0A8H3LBI5"/>
<dbReference type="GO" id="GO:0046872">
    <property type="term" value="F:metal ion binding"/>
    <property type="evidence" value="ECO:0007669"/>
    <property type="project" value="UniProtKB-KW"/>
</dbReference>
<comment type="caution">
    <text evidence="5">The sequence shown here is derived from an EMBL/GenBank/DDBJ whole genome shotgun (WGS) entry which is preliminary data.</text>
</comment>
<evidence type="ECO:0000259" key="4">
    <source>
        <dbReference type="PROSITE" id="PS50004"/>
    </source>
</evidence>
<evidence type="ECO:0000256" key="1">
    <source>
        <dbReference type="ARBA" id="ARBA00022723"/>
    </source>
</evidence>
<dbReference type="Pfam" id="PF00168">
    <property type="entry name" value="C2"/>
    <property type="match status" value="1"/>
</dbReference>
<dbReference type="EMBL" id="BLAL01000090">
    <property type="protein sequence ID" value="GES85272.1"/>
    <property type="molecule type" value="Genomic_DNA"/>
</dbReference>
<dbReference type="Proteomes" id="UP000615446">
    <property type="component" value="Unassembled WGS sequence"/>
</dbReference>
<reference evidence="5" key="1">
    <citation type="submission" date="2019-10" db="EMBL/GenBank/DDBJ databases">
        <title>Conservation and host-specific expression of non-tandemly repeated heterogenous ribosome RNA gene in arbuscular mycorrhizal fungi.</title>
        <authorList>
            <person name="Maeda T."/>
            <person name="Kobayashi Y."/>
            <person name="Nakagawa T."/>
            <person name="Ezawa T."/>
            <person name="Yamaguchi K."/>
            <person name="Bino T."/>
            <person name="Nishimoto Y."/>
            <person name="Shigenobu S."/>
            <person name="Kawaguchi M."/>
        </authorList>
    </citation>
    <scope>NUCLEOTIDE SEQUENCE</scope>
    <source>
        <strain evidence="5">HR1</strain>
    </source>
</reference>
<evidence type="ECO:0000313" key="6">
    <source>
        <dbReference type="Proteomes" id="UP000615446"/>
    </source>
</evidence>
<evidence type="ECO:0000256" key="2">
    <source>
        <dbReference type="ARBA" id="ARBA00022837"/>
    </source>
</evidence>
<dbReference type="PROSITE" id="PS50004">
    <property type="entry name" value="C2"/>
    <property type="match status" value="1"/>
</dbReference>
<gene>
    <name evidence="5" type="ORF">RCL2_001235700</name>
</gene>
<organism evidence="5 6">
    <name type="scientific">Rhizophagus clarus</name>
    <dbReference type="NCBI Taxonomy" id="94130"/>
    <lineage>
        <taxon>Eukaryota</taxon>
        <taxon>Fungi</taxon>
        <taxon>Fungi incertae sedis</taxon>
        <taxon>Mucoromycota</taxon>
        <taxon>Glomeromycotina</taxon>
        <taxon>Glomeromycetes</taxon>
        <taxon>Glomerales</taxon>
        <taxon>Glomeraceae</taxon>
        <taxon>Rhizophagus</taxon>
    </lineage>
</organism>
<keyword evidence="2" id="KW-0106">Calcium</keyword>
<accession>A0A8H3LBI5</accession>
<dbReference type="SUPFAM" id="SSF49562">
    <property type="entry name" value="C2 domain (Calcium/lipid-binding domain, CaLB)"/>
    <property type="match status" value="1"/>
</dbReference>
<dbReference type="PANTHER" id="PTHR45911">
    <property type="entry name" value="C2 DOMAIN-CONTAINING PROTEIN"/>
    <property type="match status" value="1"/>
</dbReference>
<evidence type="ECO:0000313" key="5">
    <source>
        <dbReference type="EMBL" id="GES85272.1"/>
    </source>
</evidence>
<proteinExistence type="predicted"/>
<dbReference type="InterPro" id="IPR000008">
    <property type="entry name" value="C2_dom"/>
</dbReference>
<feature type="domain" description="C2" evidence="4">
    <location>
        <begin position="8"/>
        <end position="125"/>
    </location>
</feature>
<sequence length="1088" mass="125505">MSSTFIKNDDDSKESSPPVKDTSEPVGVAQINIINLNWLDGNSSNSYVKITCSSSSSFEYCKTRPCENRTNPEWNQVFYIPIYDINKKFKIRVYGDNTLFKNVSLGSCILDIKDLIKEKKLDFKRDLTKPKNKIPPRSNKGKLHFVVYFYSFSKPKFTTKSTKFFKTTILFYNLCNLITNHCKNGSFKLTDTLANLFNFNSKDELIKAFTSTIKDNDMKISDIDICGTILITALLETLLHEKDCYTVHVVWMKTYKEVEAYLKNINFLDKIDALIMIGSKTASETSNKYVSHTIEDIYIYTIEAKTDSGIKTDALLILKSQTTPETPEKIVDNQKVDGSIKLSETVSQKIDISSDNIQSSVQSYSVSEKLKSIPKNVWETALSLRYLNITSQSQDQYKEQSEKAKKYLIAELKDEKLVEELLTTSEKIIVEQSVKKEKENAISTVKNSTTTEKVTEIVSKQKNDGSLELTDTVSKELDVESNESLVSSVKTYFRNKLPDNKKLLDTALTLSFLRKTSSTDTSPELKEKVEKAEKYLKTESGSDEKINELLETTDTVVVEHATKKVIKEKADQSVIEEIQETVTEEEITEIIEIQNNEGSNKILGKHKSKLTDQNEKALAWLHSQIKDEKLEKEILEACEKIVVEKASNKKKETFWNYWSDWGSGWGNYISDIAKSADQTADDSIKLDKTVSDQIKQSKSTTEGALNNVTNSKITIDNNSSKRDSVLDEFLKLVYCNYKESEWKDRYYKSWLHARVRDEKLEKEILECIEHKKYLIQEFKEVVNQVIIKKVQESITKEVYNKIIETQNEDGFFDTFKQIISDLDITTDEIIKVSITFLTLAYCKKVLAKYQFEAQSKKARAWLHAQINDEKLEDEILESCEKILAATMFWGVHEQEWYINQESKDAVNRLIIEKVQESITKEEYNKVIETQNEDGSFGIFKQITDDLGITTDEVIKVSITFLTLAYCKKVLAKYQPEFKSQNEKARAWLHTQVKDEKLENELLGICENFVVGRVSGKRKEEPFDKELWFGWDGDEKVSETLEIFKRTKHDIQERKRKESGWFDEGKCTYIHFSSPVNTKCINKNYFRYY</sequence>
<dbReference type="InterPro" id="IPR035892">
    <property type="entry name" value="C2_domain_sf"/>
</dbReference>
<feature type="region of interest" description="Disordered" evidence="3">
    <location>
        <begin position="1"/>
        <end position="24"/>
    </location>
</feature>
<evidence type="ECO:0000256" key="3">
    <source>
        <dbReference type="SAM" id="MobiDB-lite"/>
    </source>
</evidence>
<name>A0A8H3LBI5_9GLOM</name>